<dbReference type="EC" id="2.7.7.49" evidence="1"/>
<keyword evidence="5" id="KW-0255">Endonuclease</keyword>
<dbReference type="PROSITE" id="PS50878">
    <property type="entry name" value="RT_POL"/>
    <property type="match status" value="1"/>
</dbReference>
<evidence type="ECO:0000256" key="1">
    <source>
        <dbReference type="ARBA" id="ARBA00012493"/>
    </source>
</evidence>
<evidence type="ECO:0000313" key="9">
    <source>
        <dbReference type="Proteomes" id="UP001652621"/>
    </source>
</evidence>
<evidence type="ECO:0000256" key="2">
    <source>
        <dbReference type="ARBA" id="ARBA00022679"/>
    </source>
</evidence>
<reference evidence="10" key="1">
    <citation type="submission" date="2025-08" db="UniProtKB">
        <authorList>
            <consortium name="RefSeq"/>
        </authorList>
    </citation>
    <scope>IDENTIFICATION</scope>
    <source>
        <strain evidence="10">Aabys</strain>
        <tissue evidence="10">Whole body</tissue>
    </source>
</reference>
<keyword evidence="7" id="KW-0695">RNA-directed DNA polymerase</keyword>
<dbReference type="InterPro" id="IPR043502">
    <property type="entry name" value="DNA/RNA_pol_sf"/>
</dbReference>
<dbReference type="InterPro" id="IPR021109">
    <property type="entry name" value="Peptidase_aspartic_dom_sf"/>
</dbReference>
<evidence type="ECO:0000256" key="6">
    <source>
        <dbReference type="ARBA" id="ARBA00022801"/>
    </source>
</evidence>
<accession>A0ABM3V8R1</accession>
<dbReference type="Pfam" id="PF13975">
    <property type="entry name" value="gag-asp_proteas"/>
    <property type="match status" value="1"/>
</dbReference>
<keyword evidence="6" id="KW-0378">Hydrolase</keyword>
<dbReference type="InterPro" id="IPR041373">
    <property type="entry name" value="RT_RNaseH"/>
</dbReference>
<dbReference type="PANTHER" id="PTHR37984">
    <property type="entry name" value="PROTEIN CBG26694"/>
    <property type="match status" value="1"/>
</dbReference>
<dbReference type="SUPFAM" id="SSF56672">
    <property type="entry name" value="DNA/RNA polymerases"/>
    <property type="match status" value="1"/>
</dbReference>
<dbReference type="SUPFAM" id="SSF50630">
    <property type="entry name" value="Acid proteases"/>
    <property type="match status" value="1"/>
</dbReference>
<dbReference type="RefSeq" id="XP_058982088.1">
    <property type="nucleotide sequence ID" value="XM_059126105.1"/>
</dbReference>
<dbReference type="Gene3D" id="3.30.70.270">
    <property type="match status" value="1"/>
</dbReference>
<proteinExistence type="predicted"/>
<evidence type="ECO:0000256" key="5">
    <source>
        <dbReference type="ARBA" id="ARBA00022759"/>
    </source>
</evidence>
<dbReference type="InterPro" id="IPR050951">
    <property type="entry name" value="Retrovirus_Pol_polyprotein"/>
</dbReference>
<evidence type="ECO:0000256" key="3">
    <source>
        <dbReference type="ARBA" id="ARBA00022695"/>
    </source>
</evidence>
<keyword evidence="4" id="KW-0540">Nuclease</keyword>
<protein>
    <recommendedName>
        <fullName evidence="1">RNA-directed DNA polymerase</fullName>
        <ecNumber evidence="1">2.7.7.49</ecNumber>
    </recommendedName>
</protein>
<dbReference type="CDD" id="cd01647">
    <property type="entry name" value="RT_LTR"/>
    <property type="match status" value="1"/>
</dbReference>
<evidence type="ECO:0000256" key="7">
    <source>
        <dbReference type="ARBA" id="ARBA00022918"/>
    </source>
</evidence>
<feature type="domain" description="Reverse transcriptase" evidence="8">
    <location>
        <begin position="439"/>
        <end position="618"/>
    </location>
</feature>
<dbReference type="Gene3D" id="2.40.70.10">
    <property type="entry name" value="Acid Proteases"/>
    <property type="match status" value="1"/>
</dbReference>
<dbReference type="InterPro" id="IPR043128">
    <property type="entry name" value="Rev_trsase/Diguanyl_cyclase"/>
</dbReference>
<organism evidence="9 10">
    <name type="scientific">Musca domestica</name>
    <name type="common">House fly</name>
    <dbReference type="NCBI Taxonomy" id="7370"/>
    <lineage>
        <taxon>Eukaryota</taxon>
        <taxon>Metazoa</taxon>
        <taxon>Ecdysozoa</taxon>
        <taxon>Arthropoda</taxon>
        <taxon>Hexapoda</taxon>
        <taxon>Insecta</taxon>
        <taxon>Pterygota</taxon>
        <taxon>Neoptera</taxon>
        <taxon>Endopterygota</taxon>
        <taxon>Diptera</taxon>
        <taxon>Brachycera</taxon>
        <taxon>Muscomorpha</taxon>
        <taxon>Muscoidea</taxon>
        <taxon>Muscidae</taxon>
        <taxon>Musca</taxon>
    </lineage>
</organism>
<evidence type="ECO:0000259" key="8">
    <source>
        <dbReference type="PROSITE" id="PS50878"/>
    </source>
</evidence>
<dbReference type="Gene3D" id="3.10.20.370">
    <property type="match status" value="1"/>
</dbReference>
<sequence>MSTNSAPDANQTVVQNVIPPLMACNIPPPTGLQTTSSPGTITAIGSPEFSSATAQEVRNQFERDSRQQPLLENVNLEAPINSNDGPSLREYITASVRIAQNQALRTMEERLAVMIPQVVRNSIDSLRNSSFNTQDPNRYEQEPTLNSHYMPNNFEQRQQQTNNNNREHYSQNFSQNFAIGCKPKTPLQLQKWGLKFDERLKEYNKKRAEIFKDFVPEVSKRVAKARKGYSKRKTERKVIASAYLEVDNDIRPYLKVKLNEIEFTGLMDSGASISCLGSNCIENAEKMNAQIFNFKSCLRTADGKQQQIVGKIKCDVKCGNEVRNLTFYLVPSLKQSLILGYDFWQTFNIKISFEPNIINKEVLEIDEERKMHDLTYEQNVKLENAKLSFRCYTKYGLGKTHLEQHSIDIGNSAPKKMRYYPVSPAVQKLMYDELDRMLELDVIEIARNAEWNNRVTLVIKPNKNRLCLDARELNKVTRKDAYPLPNIEGLLARLGDTHFISAIDLKDAFWQIPLEELSRPLTAFTVQGRPHYQFKVMPFGLCNAAQRMCRLMDKVIPSELKDRVFVYLDDLLVVSQNFDVHIEMLKTVGDRLTNAGLTINMDKSKFCYKELRYLGYIVGAGKLKPDPGKIEAIMNIKSPKNQKDVRKFLDTLKKSPKFIMTPEATESFEKLKICLVSSPVLSSPDFSKPFFVQCDASNVGVGAVLFQKGDDDGEHPIEYFSKKLNSAQRNYSTTEKECLAVILAIERFRQYIELMDFTVITDHSSLQWLMRQKDLNGRLARWSLKLQGYRFTIEHRKGTKNVVPDMLSRLDMEEISVDTTSIIDFDSEEFKNPIYLSLIDTIEQNKDRLPDLKTNACCKYPTKPLTPKHTSFPIAFDIGQQQCNTFLYPG</sequence>
<dbReference type="Gene3D" id="3.10.10.10">
    <property type="entry name" value="HIV Type 1 Reverse Transcriptase, subunit A, domain 1"/>
    <property type="match status" value="1"/>
</dbReference>
<dbReference type="CDD" id="cd09274">
    <property type="entry name" value="RNase_HI_RT_Ty3"/>
    <property type="match status" value="1"/>
</dbReference>
<name>A0ABM3V8R1_MUSDO</name>
<keyword evidence="9" id="KW-1185">Reference proteome</keyword>
<keyword evidence="3" id="KW-0548">Nucleotidyltransferase</keyword>
<dbReference type="Proteomes" id="UP001652621">
    <property type="component" value="Unplaced"/>
</dbReference>
<evidence type="ECO:0000313" key="10">
    <source>
        <dbReference type="RefSeq" id="XP_058982088.1"/>
    </source>
</evidence>
<dbReference type="PANTHER" id="PTHR37984:SF5">
    <property type="entry name" value="PROTEIN NYNRIN-LIKE"/>
    <property type="match status" value="1"/>
</dbReference>
<dbReference type="Pfam" id="PF17917">
    <property type="entry name" value="RT_RNaseH"/>
    <property type="match status" value="1"/>
</dbReference>
<dbReference type="CDD" id="cd00303">
    <property type="entry name" value="retropepsin_like"/>
    <property type="match status" value="1"/>
</dbReference>
<keyword evidence="2" id="KW-0808">Transferase</keyword>
<gene>
    <name evidence="10" type="primary">LOC131803998</name>
</gene>
<dbReference type="GeneID" id="131803998"/>
<dbReference type="InterPro" id="IPR000477">
    <property type="entry name" value="RT_dom"/>
</dbReference>
<evidence type="ECO:0000256" key="4">
    <source>
        <dbReference type="ARBA" id="ARBA00022722"/>
    </source>
</evidence>
<dbReference type="Pfam" id="PF00078">
    <property type="entry name" value="RVT_1"/>
    <property type="match status" value="1"/>
</dbReference>